<feature type="compositionally biased region" description="Low complexity" evidence="1">
    <location>
        <begin position="125"/>
        <end position="138"/>
    </location>
</feature>
<feature type="compositionally biased region" description="Basic residues" evidence="1">
    <location>
        <begin position="47"/>
        <end position="57"/>
    </location>
</feature>
<dbReference type="OrthoDB" id="6348149at2759"/>
<feature type="compositionally biased region" description="Polar residues" evidence="1">
    <location>
        <begin position="139"/>
        <end position="153"/>
    </location>
</feature>
<feature type="compositionally biased region" description="Low complexity" evidence="1">
    <location>
        <begin position="797"/>
        <end position="808"/>
    </location>
</feature>
<feature type="compositionally biased region" description="Low complexity" evidence="1">
    <location>
        <begin position="739"/>
        <end position="754"/>
    </location>
</feature>
<feature type="region of interest" description="Disordered" evidence="1">
    <location>
        <begin position="488"/>
        <end position="513"/>
    </location>
</feature>
<feature type="compositionally biased region" description="Low complexity" evidence="1">
    <location>
        <begin position="1043"/>
        <end position="1058"/>
    </location>
</feature>
<feature type="compositionally biased region" description="Basic residues" evidence="1">
    <location>
        <begin position="426"/>
        <end position="435"/>
    </location>
</feature>
<feature type="compositionally biased region" description="Polar residues" evidence="1">
    <location>
        <begin position="1244"/>
        <end position="1253"/>
    </location>
</feature>
<dbReference type="EMBL" id="LJIJ01000448">
    <property type="protein sequence ID" value="ODM97391.1"/>
    <property type="molecule type" value="Genomic_DNA"/>
</dbReference>
<organism evidence="2 3">
    <name type="scientific">Orchesella cincta</name>
    <name type="common">Springtail</name>
    <name type="synonym">Podura cincta</name>
    <dbReference type="NCBI Taxonomy" id="48709"/>
    <lineage>
        <taxon>Eukaryota</taxon>
        <taxon>Metazoa</taxon>
        <taxon>Ecdysozoa</taxon>
        <taxon>Arthropoda</taxon>
        <taxon>Hexapoda</taxon>
        <taxon>Collembola</taxon>
        <taxon>Entomobryomorpha</taxon>
        <taxon>Entomobryoidea</taxon>
        <taxon>Orchesellidae</taxon>
        <taxon>Orchesellinae</taxon>
        <taxon>Orchesella</taxon>
    </lineage>
</organism>
<accession>A0A1D2MWS8</accession>
<feature type="region of interest" description="Disordered" evidence="1">
    <location>
        <begin position="398"/>
        <end position="474"/>
    </location>
</feature>
<feature type="compositionally biased region" description="Low complexity" evidence="1">
    <location>
        <begin position="605"/>
        <end position="617"/>
    </location>
</feature>
<feature type="compositionally biased region" description="Low complexity" evidence="1">
    <location>
        <begin position="1109"/>
        <end position="1122"/>
    </location>
</feature>
<feature type="region of interest" description="Disordered" evidence="1">
    <location>
        <begin position="789"/>
        <end position="808"/>
    </location>
</feature>
<feature type="compositionally biased region" description="Acidic residues" evidence="1">
    <location>
        <begin position="1375"/>
        <end position="1397"/>
    </location>
</feature>
<dbReference type="STRING" id="48709.A0A1D2MWS8"/>
<feature type="region of interest" description="Disordered" evidence="1">
    <location>
        <begin position="1"/>
        <end position="315"/>
    </location>
</feature>
<evidence type="ECO:0000313" key="2">
    <source>
        <dbReference type="EMBL" id="ODM97391.1"/>
    </source>
</evidence>
<feature type="compositionally biased region" description="Low complexity" evidence="1">
    <location>
        <begin position="436"/>
        <end position="447"/>
    </location>
</feature>
<feature type="compositionally biased region" description="Low complexity" evidence="1">
    <location>
        <begin position="971"/>
        <end position="981"/>
    </location>
</feature>
<dbReference type="Proteomes" id="UP000094527">
    <property type="component" value="Unassembled WGS sequence"/>
</dbReference>
<feature type="region of interest" description="Disordered" evidence="1">
    <location>
        <begin position="819"/>
        <end position="869"/>
    </location>
</feature>
<feature type="compositionally biased region" description="Polar residues" evidence="1">
    <location>
        <begin position="213"/>
        <end position="236"/>
    </location>
</feature>
<feature type="compositionally biased region" description="Basic and acidic residues" evidence="1">
    <location>
        <begin position="349"/>
        <end position="378"/>
    </location>
</feature>
<sequence length="1397" mass="149245">MGGEAETQQQQSQGKPQRYSKRLVNLMSGSFSQPAATASHEDEIVTHHHKLRSHKRLSSSSSSYNNNRKSSGLRNPWTDGESSAQTPNEHEHSGVGGEECEIIHEKRKSKVESKDCCGEQAAGGSDSSLLKSIISSSSCLPPTNETNELSQQAGLGGPTKRSKRTTATASSCSNNNSPLVTVSPSQKDDGEAVAAAEDDDDEPTAHVGCARRPSTQLSNDNGCIVQTRSDSQSDNEMYQEDDDEAGPSCELPRKPSTSLSTTVTLTQSSPSSQLSVSINLLNSTGNNNVDDASEKESGAGNNNGDIATFHENPKSSYYRSGGVKIGDCTRENTQKKGCDDVKVKHCDESFEQKGSDADCAERRKDTSNAHDEHEDVDVAKLQPPMSVIRTVVMPELQIDGGHDDEPLSVASLPNPKQLASPSGVHSSKKSSRSKKSQSQPQHSNSKQGNRRGVVGLGSAHDSLPSSSSSSPSCSSVVLRSKVQLENNNNYNTRVGVGGFSGTSSSNSKQSVVEPKKPNIAPMLLMNNLPYMGELTFDTRPRRGRKPKKADICHLISKNYGIQFPVSYINLPNTGTSVQNLPQPLPPSTTKSSSQSKRHHAASSHIPSSVGPILSSSSTQMLPPPAFSNRDVSIVPIPSNWRGGSLDKPCSPQHSSPCSTSGSVKSLSLAQQLMLHPASVQQAISMFPLPQPHSQGKSVSVAQVKEELNDDDEDERGGEQCAENLKMETSWDRCKSAKLSSRTSSNNNFSANNNNGGDDVSSLVNQQRLMCPTSSYSLSVQQQLHGFGVEQSGKTRNASATATAPPTASSPIFSIAQHLKDSGHSTGGQGQGKMSLGGSGPVAGITSGKTGKQGGSGRKSKRDTSSSNLRGDVSISVSALPQHQLPCSSSTNVATNSGALSSIGGTLFGQSTSGINDAAEVSICKFKFTGGAKPCLQEKKMLSVDSGGNFRFYTDKTSGGGSKLAKNQQYPSSTSTSCSATSPTKSHVASASELCHSSEPECHFALSSLPKSAKSMSMCMSVPGSNPAVHVINSSPSPTPPIPCSSKSRSPSRLSLPLISNCPSSNPISSISPTTEELQQLRLIDSQSQANHPRSSSSVSPYHGGEFSYSSSNSCSSDNSNENPMLGTPTEKSGRLRSSSSCGSGGVHGNKLKMKRKRRTRKSLMREKLEKTFKEKGFLIQTQQLESAEGATYCKFRQLRKFTRYLFRSWKDYLPDHVKEISDNNNGQPPQQRMENMKNPGGLGCSNQTDSRCSTTTGQGGTLNLQAMEMDSNDYQDEDGEEEGDEDDLDEDDGDAMISDGNDESEEIENGRRLSSSSSSSPNKAQKKPVDEDEDEEEMEAPTVFDSSRGLHSQPLQPSAVASSSAKCFPKLDTKLEEDEDNNDDNENEDEEELQVDA</sequence>
<feature type="compositionally biased region" description="Polar residues" evidence="1">
    <location>
        <begin position="1349"/>
        <end position="1365"/>
    </location>
</feature>
<gene>
    <name evidence="2" type="ORF">Ocin01_09301</name>
</gene>
<feature type="compositionally biased region" description="Polar residues" evidence="1">
    <location>
        <begin position="1222"/>
        <end position="1233"/>
    </location>
</feature>
<keyword evidence="3" id="KW-1185">Reference proteome</keyword>
<feature type="region of interest" description="Disordered" evidence="1">
    <location>
        <begin position="574"/>
        <end position="628"/>
    </location>
</feature>
<feature type="compositionally biased region" description="Acidic residues" evidence="1">
    <location>
        <begin position="1270"/>
        <end position="1307"/>
    </location>
</feature>
<feature type="compositionally biased region" description="Low complexity" evidence="1">
    <location>
        <begin position="58"/>
        <end position="70"/>
    </location>
</feature>
<feature type="region of interest" description="Disordered" evidence="1">
    <location>
        <begin position="1220"/>
        <end position="1397"/>
    </location>
</feature>
<feature type="compositionally biased region" description="Acidic residues" evidence="1">
    <location>
        <begin position="1330"/>
        <end position="1339"/>
    </location>
</feature>
<name>A0A1D2MWS8_ORCCI</name>
<feature type="region of interest" description="Disordered" evidence="1">
    <location>
        <begin position="956"/>
        <end position="981"/>
    </location>
</feature>
<protein>
    <submittedName>
        <fullName evidence="2">Uncharacterized protein</fullName>
    </submittedName>
</protein>
<feature type="region of interest" description="Disordered" evidence="1">
    <location>
        <begin position="1029"/>
        <end position="1058"/>
    </location>
</feature>
<reference evidence="2 3" key="1">
    <citation type="journal article" date="2016" name="Genome Biol. Evol.">
        <title>Gene Family Evolution Reflects Adaptation to Soil Environmental Stressors in the Genome of the Collembolan Orchesella cincta.</title>
        <authorList>
            <person name="Faddeeva-Vakhrusheva A."/>
            <person name="Derks M.F."/>
            <person name="Anvar S.Y."/>
            <person name="Agamennone V."/>
            <person name="Suring W."/>
            <person name="Smit S."/>
            <person name="van Straalen N.M."/>
            <person name="Roelofs D."/>
        </authorList>
    </citation>
    <scope>NUCLEOTIDE SEQUENCE [LARGE SCALE GENOMIC DNA]</scope>
    <source>
        <tissue evidence="2">Mixed pool</tissue>
    </source>
</reference>
<feature type="compositionally biased region" description="Polar residues" evidence="1">
    <location>
        <begin position="1085"/>
        <end position="1099"/>
    </location>
</feature>
<feature type="region of interest" description="Disordered" evidence="1">
    <location>
        <begin position="643"/>
        <end position="662"/>
    </location>
</feature>
<feature type="compositionally biased region" description="Polar residues" evidence="1">
    <location>
        <begin position="27"/>
        <end position="36"/>
    </location>
</feature>
<feature type="region of interest" description="Disordered" evidence="1">
    <location>
        <begin position="349"/>
        <end position="382"/>
    </location>
</feature>
<feature type="compositionally biased region" description="Low complexity" evidence="1">
    <location>
        <begin position="462"/>
        <end position="474"/>
    </location>
</feature>
<comment type="caution">
    <text evidence="2">The sequence shown here is derived from an EMBL/GenBank/DDBJ whole genome shotgun (WGS) entry which is preliminary data.</text>
</comment>
<feature type="compositionally biased region" description="Low complexity" evidence="1">
    <location>
        <begin position="255"/>
        <end position="277"/>
    </location>
</feature>
<proteinExistence type="predicted"/>
<feature type="region of interest" description="Disordered" evidence="1">
    <location>
        <begin position="1085"/>
        <end position="1104"/>
    </location>
</feature>
<feature type="compositionally biased region" description="Basic residues" evidence="1">
    <location>
        <begin position="1149"/>
        <end position="1162"/>
    </location>
</feature>
<feature type="compositionally biased region" description="Gly residues" evidence="1">
    <location>
        <begin position="824"/>
        <end position="840"/>
    </location>
</feature>
<feature type="compositionally biased region" description="Polar residues" evidence="1">
    <location>
        <begin position="1"/>
        <end position="15"/>
    </location>
</feature>
<feature type="region of interest" description="Disordered" evidence="1">
    <location>
        <begin position="1109"/>
        <end position="1165"/>
    </location>
</feature>
<feature type="compositionally biased region" description="Polar residues" evidence="1">
    <location>
        <begin position="651"/>
        <end position="662"/>
    </location>
</feature>
<feature type="compositionally biased region" description="Low complexity" evidence="1">
    <location>
        <begin position="501"/>
        <end position="512"/>
    </location>
</feature>
<feature type="compositionally biased region" description="Polar residues" evidence="1">
    <location>
        <begin position="278"/>
        <end position="290"/>
    </location>
</feature>
<feature type="compositionally biased region" description="Low complexity" evidence="1">
    <location>
        <begin position="165"/>
        <end position="177"/>
    </location>
</feature>
<evidence type="ECO:0000313" key="3">
    <source>
        <dbReference type="Proteomes" id="UP000094527"/>
    </source>
</evidence>
<evidence type="ECO:0000256" key="1">
    <source>
        <dbReference type="SAM" id="MobiDB-lite"/>
    </source>
</evidence>
<feature type="region of interest" description="Disordered" evidence="1">
    <location>
        <begin position="739"/>
        <end position="760"/>
    </location>
</feature>